<gene>
    <name evidence="1" type="ORF">FA95DRAFT_1558043</name>
</gene>
<dbReference type="Proteomes" id="UP000814033">
    <property type="component" value="Unassembled WGS sequence"/>
</dbReference>
<organism evidence="1 2">
    <name type="scientific">Auriscalpium vulgare</name>
    <dbReference type="NCBI Taxonomy" id="40419"/>
    <lineage>
        <taxon>Eukaryota</taxon>
        <taxon>Fungi</taxon>
        <taxon>Dikarya</taxon>
        <taxon>Basidiomycota</taxon>
        <taxon>Agaricomycotina</taxon>
        <taxon>Agaricomycetes</taxon>
        <taxon>Russulales</taxon>
        <taxon>Auriscalpiaceae</taxon>
        <taxon>Auriscalpium</taxon>
    </lineage>
</organism>
<evidence type="ECO:0000313" key="2">
    <source>
        <dbReference type="Proteomes" id="UP000814033"/>
    </source>
</evidence>
<accession>A0ACB8RWJ0</accession>
<name>A0ACB8RWJ0_9AGAM</name>
<proteinExistence type="predicted"/>
<reference evidence="1" key="1">
    <citation type="submission" date="2021-02" db="EMBL/GenBank/DDBJ databases">
        <authorList>
            <consortium name="DOE Joint Genome Institute"/>
            <person name="Ahrendt S."/>
            <person name="Looney B.P."/>
            <person name="Miyauchi S."/>
            <person name="Morin E."/>
            <person name="Drula E."/>
            <person name="Courty P.E."/>
            <person name="Chicoki N."/>
            <person name="Fauchery L."/>
            <person name="Kohler A."/>
            <person name="Kuo A."/>
            <person name="Labutti K."/>
            <person name="Pangilinan J."/>
            <person name="Lipzen A."/>
            <person name="Riley R."/>
            <person name="Andreopoulos W."/>
            <person name="He G."/>
            <person name="Johnson J."/>
            <person name="Barry K.W."/>
            <person name="Grigoriev I.V."/>
            <person name="Nagy L."/>
            <person name="Hibbett D."/>
            <person name="Henrissat B."/>
            <person name="Matheny P.B."/>
            <person name="Labbe J."/>
            <person name="Martin F."/>
        </authorList>
    </citation>
    <scope>NUCLEOTIDE SEQUENCE</scope>
    <source>
        <strain evidence="1">FP105234-sp</strain>
    </source>
</reference>
<evidence type="ECO:0000313" key="1">
    <source>
        <dbReference type="EMBL" id="KAI0048395.1"/>
    </source>
</evidence>
<protein>
    <submittedName>
        <fullName evidence="1">Uncharacterized protein</fullName>
    </submittedName>
</protein>
<reference evidence="1" key="2">
    <citation type="journal article" date="2022" name="New Phytol.">
        <title>Evolutionary transition to the ectomycorrhizal habit in the genomes of a hyperdiverse lineage of mushroom-forming fungi.</title>
        <authorList>
            <person name="Looney B."/>
            <person name="Miyauchi S."/>
            <person name="Morin E."/>
            <person name="Drula E."/>
            <person name="Courty P.E."/>
            <person name="Kohler A."/>
            <person name="Kuo A."/>
            <person name="LaButti K."/>
            <person name="Pangilinan J."/>
            <person name="Lipzen A."/>
            <person name="Riley R."/>
            <person name="Andreopoulos W."/>
            <person name="He G."/>
            <person name="Johnson J."/>
            <person name="Nolan M."/>
            <person name="Tritt A."/>
            <person name="Barry K.W."/>
            <person name="Grigoriev I.V."/>
            <person name="Nagy L.G."/>
            <person name="Hibbett D."/>
            <person name="Henrissat B."/>
            <person name="Matheny P.B."/>
            <person name="Labbe J."/>
            <person name="Martin F.M."/>
        </authorList>
    </citation>
    <scope>NUCLEOTIDE SEQUENCE</scope>
    <source>
        <strain evidence="1">FP105234-sp</strain>
    </source>
</reference>
<sequence length="115" mass="13048">MSLILMASEVHSATPLPSPTITTQVGDTNHFRITGVWRVIFLVLLSLSSAFFVVCLTVGLWMLVAQESRRRRRRRERPPQSPSRRRARAKSIREESIRNDTTMVAHSCLVSCLLS</sequence>
<keyword evidence="2" id="KW-1185">Reference proteome</keyword>
<dbReference type="EMBL" id="MU275887">
    <property type="protein sequence ID" value="KAI0048395.1"/>
    <property type="molecule type" value="Genomic_DNA"/>
</dbReference>
<comment type="caution">
    <text evidence="1">The sequence shown here is derived from an EMBL/GenBank/DDBJ whole genome shotgun (WGS) entry which is preliminary data.</text>
</comment>